<name>A0AA36AYD2_OCTVU</name>
<dbReference type="AlphaFoldDB" id="A0AA36AYD2"/>
<protein>
    <submittedName>
        <fullName evidence="2">Uncharacterized protein</fullName>
    </submittedName>
</protein>
<gene>
    <name evidence="2" type="ORF">OCTVUL_1B016435</name>
</gene>
<proteinExistence type="predicted"/>
<reference evidence="2" key="1">
    <citation type="submission" date="2023-08" db="EMBL/GenBank/DDBJ databases">
        <authorList>
            <person name="Alioto T."/>
            <person name="Alioto T."/>
            <person name="Gomez Garrido J."/>
        </authorList>
    </citation>
    <scope>NUCLEOTIDE SEQUENCE</scope>
</reference>
<dbReference type="Proteomes" id="UP001162480">
    <property type="component" value="Chromosome 6"/>
</dbReference>
<feature type="region of interest" description="Disordered" evidence="1">
    <location>
        <begin position="1"/>
        <end position="37"/>
    </location>
</feature>
<evidence type="ECO:0000313" key="2">
    <source>
        <dbReference type="EMBL" id="CAI9724561.1"/>
    </source>
</evidence>
<accession>A0AA36AYD2</accession>
<sequence>MPQHKKSSIGRQTNAAKKSKRMCANGSAKDTARRNSLNAHKMALVQRRESEEQCCDRLARIAVQRATQSNEQRSARRPRIVSSTAAAQASETAAQHAVQLTRDASSTCYGDYRGKTTMDVALCGKQENIQ</sequence>
<evidence type="ECO:0000313" key="3">
    <source>
        <dbReference type="Proteomes" id="UP001162480"/>
    </source>
</evidence>
<organism evidence="2 3">
    <name type="scientific">Octopus vulgaris</name>
    <name type="common">Common octopus</name>
    <dbReference type="NCBI Taxonomy" id="6645"/>
    <lineage>
        <taxon>Eukaryota</taxon>
        <taxon>Metazoa</taxon>
        <taxon>Spiralia</taxon>
        <taxon>Lophotrochozoa</taxon>
        <taxon>Mollusca</taxon>
        <taxon>Cephalopoda</taxon>
        <taxon>Coleoidea</taxon>
        <taxon>Octopodiformes</taxon>
        <taxon>Octopoda</taxon>
        <taxon>Incirrata</taxon>
        <taxon>Octopodidae</taxon>
        <taxon>Octopus</taxon>
    </lineage>
</organism>
<keyword evidence="3" id="KW-1185">Reference proteome</keyword>
<evidence type="ECO:0000256" key="1">
    <source>
        <dbReference type="SAM" id="MobiDB-lite"/>
    </source>
</evidence>
<dbReference type="EMBL" id="OX597819">
    <property type="protein sequence ID" value="CAI9724561.1"/>
    <property type="molecule type" value="Genomic_DNA"/>
</dbReference>